<feature type="transmembrane region" description="Helical" evidence="8">
    <location>
        <begin position="278"/>
        <end position="307"/>
    </location>
</feature>
<keyword evidence="12" id="KW-1185">Reference proteome</keyword>
<evidence type="ECO:0000256" key="8">
    <source>
        <dbReference type="SAM" id="Phobius"/>
    </source>
</evidence>
<dbReference type="PANTHER" id="PTHR30572:SF4">
    <property type="entry name" value="ABC TRANSPORTER PERMEASE YTRF"/>
    <property type="match status" value="1"/>
</dbReference>
<feature type="transmembrane region" description="Helical" evidence="8">
    <location>
        <begin position="368"/>
        <end position="387"/>
    </location>
</feature>
<evidence type="ECO:0000256" key="4">
    <source>
        <dbReference type="ARBA" id="ARBA00022989"/>
    </source>
</evidence>
<dbReference type="AlphaFoldDB" id="A0A9W4W1H7"/>
<dbReference type="InterPro" id="IPR050250">
    <property type="entry name" value="Macrolide_Exporter_MacB"/>
</dbReference>
<keyword evidence="5 8" id="KW-0472">Membrane</keyword>
<dbReference type="EMBL" id="CAMAPC010000002">
    <property type="protein sequence ID" value="CAH9052068.1"/>
    <property type="molecule type" value="Genomic_DNA"/>
</dbReference>
<evidence type="ECO:0000313" key="12">
    <source>
        <dbReference type="Proteomes" id="UP001152467"/>
    </source>
</evidence>
<dbReference type="Proteomes" id="UP001152467">
    <property type="component" value="Unassembled WGS sequence"/>
</dbReference>
<comment type="subcellular location">
    <subcellularLocation>
        <location evidence="1">Cell membrane</location>
        <topology evidence="1">Multi-pass membrane protein</topology>
    </subcellularLocation>
</comment>
<dbReference type="GO" id="GO:0022857">
    <property type="term" value="F:transmembrane transporter activity"/>
    <property type="evidence" value="ECO:0007669"/>
    <property type="project" value="TreeGrafter"/>
</dbReference>
<dbReference type="InterPro" id="IPR025857">
    <property type="entry name" value="MacB_PCD"/>
</dbReference>
<feature type="domain" description="ABC3 transporter permease C-terminal" evidence="9">
    <location>
        <begin position="286"/>
        <end position="398"/>
    </location>
</feature>
<feature type="domain" description="MacB-like periplasmic core" evidence="10">
    <location>
        <begin position="73"/>
        <end position="250"/>
    </location>
</feature>
<evidence type="ECO:0000259" key="9">
    <source>
        <dbReference type="Pfam" id="PF02687"/>
    </source>
</evidence>
<proteinExistence type="inferred from homology"/>
<feature type="region of interest" description="Disordered" evidence="7">
    <location>
        <begin position="91"/>
        <end position="110"/>
    </location>
</feature>
<accession>A0A9W4W1H7</accession>
<feature type="transmembrane region" description="Helical" evidence="8">
    <location>
        <begin position="328"/>
        <end position="356"/>
    </location>
</feature>
<organism evidence="11 12">
    <name type="scientific">Pseudoalteromonas holothuriae</name>
    <dbReference type="NCBI Taxonomy" id="2963714"/>
    <lineage>
        <taxon>Bacteria</taxon>
        <taxon>Pseudomonadati</taxon>
        <taxon>Pseudomonadota</taxon>
        <taxon>Gammaproteobacteria</taxon>
        <taxon>Alteromonadales</taxon>
        <taxon>Pseudoalteromonadaceae</taxon>
        <taxon>Pseudoalteromonas</taxon>
    </lineage>
</organism>
<dbReference type="GO" id="GO:0005886">
    <property type="term" value="C:plasma membrane"/>
    <property type="evidence" value="ECO:0007669"/>
    <property type="project" value="UniProtKB-SubCell"/>
</dbReference>
<evidence type="ECO:0000256" key="2">
    <source>
        <dbReference type="ARBA" id="ARBA00022475"/>
    </source>
</evidence>
<evidence type="ECO:0008006" key="13">
    <source>
        <dbReference type="Google" id="ProtNLM"/>
    </source>
</evidence>
<dbReference type="PANTHER" id="PTHR30572">
    <property type="entry name" value="MEMBRANE COMPONENT OF TRANSPORTER-RELATED"/>
    <property type="match status" value="1"/>
</dbReference>
<dbReference type="RefSeq" id="WP_261625847.1">
    <property type="nucleotide sequence ID" value="NZ_CAMAPC010000002.1"/>
</dbReference>
<comment type="similarity">
    <text evidence="6">Belongs to the ABC-4 integral membrane protein family.</text>
</comment>
<dbReference type="Pfam" id="PF02687">
    <property type="entry name" value="FtsX"/>
    <property type="match status" value="1"/>
</dbReference>
<evidence type="ECO:0000256" key="1">
    <source>
        <dbReference type="ARBA" id="ARBA00004651"/>
    </source>
</evidence>
<dbReference type="Pfam" id="PF12704">
    <property type="entry name" value="MacB_PCD"/>
    <property type="match status" value="1"/>
</dbReference>
<evidence type="ECO:0000256" key="6">
    <source>
        <dbReference type="ARBA" id="ARBA00038076"/>
    </source>
</evidence>
<gene>
    <name evidence="11" type="ORF">PSECIP111854_00893</name>
</gene>
<evidence type="ECO:0000256" key="5">
    <source>
        <dbReference type="ARBA" id="ARBA00023136"/>
    </source>
</evidence>
<evidence type="ECO:0000313" key="11">
    <source>
        <dbReference type="EMBL" id="CAH9052068.1"/>
    </source>
</evidence>
<keyword evidence="3 8" id="KW-0812">Transmembrane</keyword>
<evidence type="ECO:0000256" key="7">
    <source>
        <dbReference type="SAM" id="MobiDB-lite"/>
    </source>
</evidence>
<keyword evidence="4 8" id="KW-1133">Transmembrane helix</keyword>
<feature type="transmembrane region" description="Helical" evidence="8">
    <location>
        <begin position="20"/>
        <end position="39"/>
    </location>
</feature>
<name>A0A9W4W1H7_9GAMM</name>
<evidence type="ECO:0000259" key="10">
    <source>
        <dbReference type="Pfam" id="PF12704"/>
    </source>
</evidence>
<protein>
    <recommendedName>
        <fullName evidence="13">ABC transporter permease</fullName>
    </recommendedName>
</protein>
<keyword evidence="2" id="KW-1003">Cell membrane</keyword>
<dbReference type="InterPro" id="IPR003838">
    <property type="entry name" value="ABC3_permease_C"/>
</dbReference>
<sequence>MKDLLPILKSLKQRKGSAILLILQISVTLTIIINTAFMLQQKQERILADSGISEKDTFSFNMNLQGEPDELVSLLKQDLLAIRALPSVHNASSTSSIPYSQRGGTENISLPPNPDEVVIRAASYWGSYNMKDTWKIEMLAGEWFKESDVFYYTDASESRAGQNQLVISQALAKKLFPDDWRQVVGEMIYASGTIYTVRGVAYQFPSSGWSWWENHWYGIITNANLLSTEPKIIVRAQPGMREQAMKDVTELLMKTPERWIDQMISFEQLRQTAHQNDAAVVVILVVMIVIISIATSLGIFAQVRFSIITRRKQIGTRRALGASKTQILRFFMLESFIICSVGVLIGITFSIIINVYLINTLSISPVPVSYLFIGALCMWFISQLATMQPVIQASRISPAIVTRSA</sequence>
<comment type="caution">
    <text evidence="11">The sequence shown here is derived from an EMBL/GenBank/DDBJ whole genome shotgun (WGS) entry which is preliminary data.</text>
</comment>
<evidence type="ECO:0000256" key="3">
    <source>
        <dbReference type="ARBA" id="ARBA00022692"/>
    </source>
</evidence>
<reference evidence="11" key="1">
    <citation type="submission" date="2022-07" db="EMBL/GenBank/DDBJ databases">
        <authorList>
            <person name="Criscuolo A."/>
        </authorList>
    </citation>
    <scope>NUCLEOTIDE SEQUENCE</scope>
    <source>
        <strain evidence="11">CIP111854</strain>
    </source>
</reference>